<accession>D7DWE4</accession>
<dbReference type="KEGG" id="naz:Aazo_1987"/>
<keyword evidence="2" id="KW-1185">Reference proteome</keyword>
<dbReference type="Proteomes" id="UP000001511">
    <property type="component" value="Chromosome"/>
</dbReference>
<sequence>MHPYLIGLEIGKGELRRLTELKQKLRVKRGV</sequence>
<protein>
    <submittedName>
        <fullName evidence="1">Uncharacterized protein</fullName>
    </submittedName>
</protein>
<dbReference type="AlphaFoldDB" id="D7DWE4"/>
<dbReference type="EMBL" id="CP002059">
    <property type="protein sequence ID" value="ADI64061.1"/>
    <property type="molecule type" value="Genomic_DNA"/>
</dbReference>
<reference evidence="1 2" key="1">
    <citation type="journal article" date="2010" name="PLoS ONE">
        <title>Genome erosion in a nitrogen-fixing vertically transmitted endosymbiotic multicellular cyanobacterium.</title>
        <authorList>
            <person name="Ran L."/>
            <person name="Larsson J."/>
            <person name="Vigil-Stenman T."/>
            <person name="Nylander J.A."/>
            <person name="Ininbergs K."/>
            <person name="Zheng W.W."/>
            <person name="Lapidus A."/>
            <person name="Lowry S."/>
            <person name="Haselkorn R."/>
            <person name="Bergman B."/>
        </authorList>
    </citation>
    <scope>NUCLEOTIDE SEQUENCE [LARGE SCALE GENOMIC DNA]</scope>
    <source>
        <strain evidence="1 2">0708</strain>
    </source>
</reference>
<evidence type="ECO:0000313" key="1">
    <source>
        <dbReference type="EMBL" id="ADI64061.1"/>
    </source>
</evidence>
<dbReference type="HOGENOM" id="CLU_3397613_0_0_3"/>
<organism evidence="1 2">
    <name type="scientific">Nostoc azollae (strain 0708)</name>
    <name type="common">Anabaena azollae (strain 0708)</name>
    <dbReference type="NCBI Taxonomy" id="551115"/>
    <lineage>
        <taxon>Bacteria</taxon>
        <taxon>Bacillati</taxon>
        <taxon>Cyanobacteriota</taxon>
        <taxon>Cyanophyceae</taxon>
        <taxon>Nostocales</taxon>
        <taxon>Nostocaceae</taxon>
        <taxon>Trichormus</taxon>
    </lineage>
</organism>
<gene>
    <name evidence="1" type="ordered locus">Aazo_1987</name>
</gene>
<evidence type="ECO:0000313" key="2">
    <source>
        <dbReference type="Proteomes" id="UP000001511"/>
    </source>
</evidence>
<name>D7DWE4_NOSA0</name>
<proteinExistence type="predicted"/>